<dbReference type="InterPro" id="IPR037053">
    <property type="entry name" value="Phage_tail_collar_dom_sf"/>
</dbReference>
<evidence type="ECO:0000313" key="3">
    <source>
        <dbReference type="Proteomes" id="UP000807785"/>
    </source>
</evidence>
<dbReference type="Gene3D" id="3.90.1340.10">
    <property type="entry name" value="Phage tail collar domain"/>
    <property type="match status" value="1"/>
</dbReference>
<dbReference type="AlphaFoldDB" id="A0A9D7E6K5"/>
<name>A0A9D7E6K5_9PROT</name>
<accession>A0A9D7E6K5</accession>
<dbReference type="SUPFAM" id="SSF88874">
    <property type="entry name" value="Receptor-binding domain of short tail fibre protein gp12"/>
    <property type="match status" value="1"/>
</dbReference>
<comment type="caution">
    <text evidence="2">The sequence shown here is derived from an EMBL/GenBank/DDBJ whole genome shotgun (WGS) entry which is preliminary data.</text>
</comment>
<dbReference type="Proteomes" id="UP000807785">
    <property type="component" value="Unassembled WGS sequence"/>
</dbReference>
<reference evidence="2" key="1">
    <citation type="submission" date="2020-10" db="EMBL/GenBank/DDBJ databases">
        <title>Connecting structure to function with the recovery of over 1000 high-quality activated sludge metagenome-assembled genomes encoding full-length rRNA genes using long-read sequencing.</title>
        <authorList>
            <person name="Singleton C.M."/>
            <person name="Petriglieri F."/>
            <person name="Kristensen J.M."/>
            <person name="Kirkegaard R.H."/>
            <person name="Michaelsen T.Y."/>
            <person name="Andersen M.H."/>
            <person name="Karst S.M."/>
            <person name="Dueholm M.S."/>
            <person name="Nielsen P.H."/>
            <person name="Albertsen M."/>
        </authorList>
    </citation>
    <scope>NUCLEOTIDE SEQUENCE</scope>
    <source>
        <strain evidence="2">Bjer_18-Q3-R1-45_BAT3C.347</strain>
    </source>
</reference>
<gene>
    <name evidence="2" type="ORF">IPH26_18035</name>
</gene>
<proteinExistence type="predicted"/>
<evidence type="ECO:0000259" key="1">
    <source>
        <dbReference type="Pfam" id="PF07484"/>
    </source>
</evidence>
<sequence length="173" mass="17531">MADPFLGEIRIFAGNFAPQGWELCQGQLLPIAENDALFALIGTTYGGDGQTTFALPSLSGRVGLHQGTGPSLMPRTIGESGGAENVTLSSQHLPVHNHAAVGSGTGANQLSPSGNFWSTDPGGNTGAYSNTAGSQMAATAIGAAGGGQPHDNVQPFLVINFIIALQGIFPSQG</sequence>
<protein>
    <submittedName>
        <fullName evidence="2">Phage tail protein</fullName>
    </submittedName>
</protein>
<dbReference type="InterPro" id="IPR011083">
    <property type="entry name" value="Phage_tail_collar_dom"/>
</dbReference>
<feature type="domain" description="Phage tail collar" evidence="1">
    <location>
        <begin position="7"/>
        <end position="62"/>
    </location>
</feature>
<dbReference type="Pfam" id="PF07484">
    <property type="entry name" value="Collar"/>
    <property type="match status" value="1"/>
</dbReference>
<evidence type="ECO:0000313" key="2">
    <source>
        <dbReference type="EMBL" id="MBK6974748.1"/>
    </source>
</evidence>
<dbReference type="EMBL" id="JADJEV010000004">
    <property type="protein sequence ID" value="MBK6974748.1"/>
    <property type="molecule type" value="Genomic_DNA"/>
</dbReference>
<organism evidence="2 3">
    <name type="scientific">Candidatus Methylophosphatis roskildensis</name>
    <dbReference type="NCBI Taxonomy" id="2899263"/>
    <lineage>
        <taxon>Bacteria</taxon>
        <taxon>Pseudomonadati</taxon>
        <taxon>Pseudomonadota</taxon>
        <taxon>Betaproteobacteria</taxon>
        <taxon>Nitrosomonadales</taxon>
        <taxon>Sterolibacteriaceae</taxon>
        <taxon>Candidatus Methylophosphatis</taxon>
    </lineage>
</organism>